<evidence type="ECO:0000313" key="1">
    <source>
        <dbReference type="EMBL" id="KAJ1253623.1"/>
    </source>
</evidence>
<accession>A0A9W7X7N9</accession>
<sequence length="119" mass="13602">MESKLLISSLRAPPSIGGCSYYRPAKSVPVKYLPQLSINDISKWWSSLPSLGRTNGQSTSEKDIIQIVIYTAWNIWKEWYGRVFDNKSMTANELQFIVAKTFSIFKWCIGDLFQLIDSS</sequence>
<dbReference type="AlphaFoldDB" id="A0A9W7X7N9"/>
<reference evidence="1 2" key="1">
    <citation type="submission" date="2022-10" db="EMBL/GenBank/DDBJ databases">
        <title>WGS assembly of Paspalum vaginatum 540-79.</title>
        <authorList>
            <person name="Sun G."/>
            <person name="Wase N."/>
            <person name="Shu S."/>
            <person name="Jenkins J."/>
            <person name="Zhou B."/>
            <person name="Torres-Rodriguez J."/>
            <person name="Chen C."/>
            <person name="Sandor L."/>
            <person name="Plott C."/>
            <person name="Yoshinga Y."/>
            <person name="Daum C."/>
            <person name="Qi P."/>
            <person name="Barry K."/>
            <person name="Lipzen A."/>
            <person name="Berry L."/>
            <person name="Pedersen C."/>
            <person name="Gottilla T."/>
            <person name="Foltz A."/>
            <person name="Yu H."/>
            <person name="O'Malley R."/>
            <person name="Zhang C."/>
            <person name="Devos K."/>
            <person name="Sigmon B."/>
            <person name="Yu B."/>
            <person name="Obata T."/>
            <person name="Schmutz J."/>
            <person name="Schnable J."/>
        </authorList>
    </citation>
    <scope>NUCLEOTIDE SEQUENCE [LARGE SCALE GENOMIC DNA]</scope>
    <source>
        <strain evidence="2">cv. 540-79</strain>
    </source>
</reference>
<protein>
    <submittedName>
        <fullName evidence="1">Uncharacterized protein</fullName>
    </submittedName>
</protein>
<organism evidence="1 2">
    <name type="scientific">Paspalum vaginatum</name>
    <name type="common">seashore paspalum</name>
    <dbReference type="NCBI Taxonomy" id="158149"/>
    <lineage>
        <taxon>Eukaryota</taxon>
        <taxon>Viridiplantae</taxon>
        <taxon>Streptophyta</taxon>
        <taxon>Embryophyta</taxon>
        <taxon>Tracheophyta</taxon>
        <taxon>Spermatophyta</taxon>
        <taxon>Magnoliopsida</taxon>
        <taxon>Liliopsida</taxon>
        <taxon>Poales</taxon>
        <taxon>Poaceae</taxon>
        <taxon>PACMAD clade</taxon>
        <taxon>Panicoideae</taxon>
        <taxon>Andropogonodae</taxon>
        <taxon>Paspaleae</taxon>
        <taxon>Paspalinae</taxon>
        <taxon>Paspalum</taxon>
    </lineage>
</organism>
<dbReference type="Proteomes" id="UP001164776">
    <property type="component" value="Unassembled WGS sequence"/>
</dbReference>
<evidence type="ECO:0000313" key="2">
    <source>
        <dbReference type="Proteomes" id="UP001164776"/>
    </source>
</evidence>
<name>A0A9W7X7N9_9POAL</name>
<keyword evidence="2" id="KW-1185">Reference proteome</keyword>
<comment type="caution">
    <text evidence="1">The sequence shown here is derived from an EMBL/GenBank/DDBJ whole genome shotgun (WGS) entry which is preliminary data.</text>
</comment>
<gene>
    <name evidence="1" type="ORF">BS78_K225200</name>
</gene>
<dbReference type="EMBL" id="MU630890">
    <property type="protein sequence ID" value="KAJ1253623.1"/>
    <property type="molecule type" value="Genomic_DNA"/>
</dbReference>
<proteinExistence type="predicted"/>